<dbReference type="PANTHER" id="PTHR12062">
    <property type="entry name" value="N-ACETYLGLUCOSAMINYLTRANSFERASE VI"/>
    <property type="match status" value="1"/>
</dbReference>
<evidence type="ECO:0000259" key="6">
    <source>
        <dbReference type="Pfam" id="PF23524"/>
    </source>
</evidence>
<sequence>MQITFLSTISNYGSLHREEVVAETAVTRGCPWPVPMYDVTEASSTSCLIHPSLHLTDRPDASKTEKCSHSYWNCVCSPPDLAFTVRKARTSGLVVTGLMNGNYEQLLEQRFSELRDKLQSAELLNRQRENDLHMVRSQFTHLLQTLVHSNVTNRTSADLVMGLPMSSLQNISDLYSQGSLHLPSLFTYLPHLIGKPESLKPQYQVTNSRYGTSIVFGIPTIKRDKVSYLTATVKSLISGMSPKERDDCLIVIFVAEPWNMEYVEEVGKVIQAEFGQHVDSGLVEIIAPSPEFYPNLDNLPQTYGDTKDRVKWRTKQNLDFSFLMLYARSRGVYYVQLEDDVIAKPGYFSIMKKFAEQQHTEEWMLLEFSALGFIGKMFKSVDLPLVVEFFLMFHRDKPIDWLLDYLLSVKVCNPEKDPRHCTRMKATVRRRYKPSLFQHVGMKSSLKGKVQKLKDKDFGKQMLHRAHANPSAELSASLKMYQKYSFQKAYIGQDIFWATEPKKGDHINIKLKQPAELDGVLFRSGNPAHLSDIFYNTSVEITPEDPDNENILLRQGFFKTTDGYFIIGWFDEDGLADCPLPAGIGKVVNIRLNVHANSKNWIILSEGGVSLNNEQGSVSPFCNDSCDVYYDSVSPFCNDSCDVYYDSVSPFCNHSCDVYYDSVSPFCNDSCDVYYDSVSTFCNHSCDVYYDSVSPLCNDSCDVYYDRCHHSVTTAVISVSPFCNHSCDVNYDSVSPFCNDSCDVSYDSVSTFCNHSCDVYYDSVSTFCNHSCDVNYDSVSPLCNDSCHVYYDRWHHSVTTAVTWT</sequence>
<keyword evidence="2 7" id="KW-0328">Glycosyltransferase</keyword>
<dbReference type="OrthoDB" id="2016523at2759"/>
<dbReference type="GO" id="GO:0008375">
    <property type="term" value="F:acetylglucosaminyltransferase activity"/>
    <property type="evidence" value="ECO:0007669"/>
    <property type="project" value="TreeGrafter"/>
</dbReference>
<dbReference type="Pfam" id="PF23524">
    <property type="entry name" value="MGAT4A_C"/>
    <property type="match status" value="1"/>
</dbReference>
<evidence type="ECO:0000313" key="8">
    <source>
        <dbReference type="Proteomes" id="UP000242188"/>
    </source>
</evidence>
<evidence type="ECO:0000256" key="3">
    <source>
        <dbReference type="ARBA" id="ARBA00022679"/>
    </source>
</evidence>
<feature type="domain" description="MGAT4 conserved region" evidence="5">
    <location>
        <begin position="182"/>
        <end position="458"/>
    </location>
</feature>
<dbReference type="GO" id="GO:0005783">
    <property type="term" value="C:endoplasmic reticulum"/>
    <property type="evidence" value="ECO:0007669"/>
    <property type="project" value="TreeGrafter"/>
</dbReference>
<gene>
    <name evidence="7" type="ORF">KP79_PYT12312</name>
</gene>
<keyword evidence="4" id="KW-0175">Coiled coil</keyword>
<name>A0A210QR55_MIZYE</name>
<dbReference type="Pfam" id="PF04666">
    <property type="entry name" value="MGAT4_cons"/>
    <property type="match status" value="1"/>
</dbReference>
<dbReference type="GO" id="GO:0005793">
    <property type="term" value="C:endoplasmic reticulum-Golgi intermediate compartment"/>
    <property type="evidence" value="ECO:0007669"/>
    <property type="project" value="TreeGrafter"/>
</dbReference>
<feature type="coiled-coil region" evidence="4">
    <location>
        <begin position="104"/>
        <end position="131"/>
    </location>
</feature>
<evidence type="ECO:0000256" key="4">
    <source>
        <dbReference type="SAM" id="Coils"/>
    </source>
</evidence>
<dbReference type="GO" id="GO:0005795">
    <property type="term" value="C:Golgi stack"/>
    <property type="evidence" value="ECO:0007669"/>
    <property type="project" value="TreeGrafter"/>
</dbReference>
<evidence type="ECO:0000256" key="2">
    <source>
        <dbReference type="ARBA" id="ARBA00022676"/>
    </source>
</evidence>
<dbReference type="PANTHER" id="PTHR12062:SF9">
    <property type="entry name" value="ALPHA-1,3-MANNOSYL-GLYCOPROTEIN 4-BETA-N-ACETYLGLUCOSAMINYLTRANSFERASE A, ISOFORM A"/>
    <property type="match status" value="1"/>
</dbReference>
<proteinExistence type="predicted"/>
<keyword evidence="3 7" id="KW-0808">Transferase</keyword>
<evidence type="ECO:0000259" key="5">
    <source>
        <dbReference type="Pfam" id="PF04666"/>
    </source>
</evidence>
<protein>
    <submittedName>
        <fullName evidence="7">Alpha-1,3-mannosyl-glycoprotein 4-beta-N-acetylglucosaminyltransferase B</fullName>
    </submittedName>
</protein>
<organism evidence="7 8">
    <name type="scientific">Mizuhopecten yessoensis</name>
    <name type="common">Japanese scallop</name>
    <name type="synonym">Patinopecten yessoensis</name>
    <dbReference type="NCBI Taxonomy" id="6573"/>
    <lineage>
        <taxon>Eukaryota</taxon>
        <taxon>Metazoa</taxon>
        <taxon>Spiralia</taxon>
        <taxon>Lophotrochozoa</taxon>
        <taxon>Mollusca</taxon>
        <taxon>Bivalvia</taxon>
        <taxon>Autobranchia</taxon>
        <taxon>Pteriomorphia</taxon>
        <taxon>Pectinida</taxon>
        <taxon>Pectinoidea</taxon>
        <taxon>Pectinidae</taxon>
        <taxon>Mizuhopecten</taxon>
    </lineage>
</organism>
<dbReference type="Proteomes" id="UP000242188">
    <property type="component" value="Unassembled WGS sequence"/>
</dbReference>
<comment type="pathway">
    <text evidence="1">Protein modification; protein glycosylation.</text>
</comment>
<evidence type="ECO:0000256" key="1">
    <source>
        <dbReference type="ARBA" id="ARBA00004922"/>
    </source>
</evidence>
<feature type="domain" description="MGAT4 A/B/C C-terminal" evidence="6">
    <location>
        <begin position="472"/>
        <end position="606"/>
    </location>
</feature>
<accession>A0A210QR55</accession>
<reference evidence="7 8" key="1">
    <citation type="journal article" date="2017" name="Nat. Ecol. Evol.">
        <title>Scallop genome provides insights into evolution of bilaterian karyotype and development.</title>
        <authorList>
            <person name="Wang S."/>
            <person name="Zhang J."/>
            <person name="Jiao W."/>
            <person name="Li J."/>
            <person name="Xun X."/>
            <person name="Sun Y."/>
            <person name="Guo X."/>
            <person name="Huan P."/>
            <person name="Dong B."/>
            <person name="Zhang L."/>
            <person name="Hu X."/>
            <person name="Sun X."/>
            <person name="Wang J."/>
            <person name="Zhao C."/>
            <person name="Wang Y."/>
            <person name="Wang D."/>
            <person name="Huang X."/>
            <person name="Wang R."/>
            <person name="Lv J."/>
            <person name="Li Y."/>
            <person name="Zhang Z."/>
            <person name="Liu B."/>
            <person name="Lu W."/>
            <person name="Hui Y."/>
            <person name="Liang J."/>
            <person name="Zhou Z."/>
            <person name="Hou R."/>
            <person name="Li X."/>
            <person name="Liu Y."/>
            <person name="Li H."/>
            <person name="Ning X."/>
            <person name="Lin Y."/>
            <person name="Zhao L."/>
            <person name="Xing Q."/>
            <person name="Dou J."/>
            <person name="Li Y."/>
            <person name="Mao J."/>
            <person name="Guo H."/>
            <person name="Dou H."/>
            <person name="Li T."/>
            <person name="Mu C."/>
            <person name="Jiang W."/>
            <person name="Fu Q."/>
            <person name="Fu X."/>
            <person name="Miao Y."/>
            <person name="Liu J."/>
            <person name="Yu Q."/>
            <person name="Li R."/>
            <person name="Liao H."/>
            <person name="Li X."/>
            <person name="Kong Y."/>
            <person name="Jiang Z."/>
            <person name="Chourrout D."/>
            <person name="Li R."/>
            <person name="Bao Z."/>
        </authorList>
    </citation>
    <scope>NUCLEOTIDE SEQUENCE [LARGE SCALE GENOMIC DNA]</scope>
    <source>
        <strain evidence="7 8">PY_sf001</strain>
    </source>
</reference>
<dbReference type="GO" id="GO:0006487">
    <property type="term" value="P:protein N-linked glycosylation"/>
    <property type="evidence" value="ECO:0007669"/>
    <property type="project" value="TreeGrafter"/>
</dbReference>
<dbReference type="STRING" id="6573.A0A210QR55"/>
<dbReference type="AlphaFoldDB" id="A0A210QR55"/>
<evidence type="ECO:0000313" key="7">
    <source>
        <dbReference type="EMBL" id="OWF51178.1"/>
    </source>
</evidence>
<keyword evidence="8" id="KW-1185">Reference proteome</keyword>
<dbReference type="InterPro" id="IPR057279">
    <property type="entry name" value="MGAT4"/>
</dbReference>
<dbReference type="InterPro" id="IPR006759">
    <property type="entry name" value="Glyco_transf_54"/>
</dbReference>
<dbReference type="InterPro" id="IPR056576">
    <property type="entry name" value="MGAT4_A/B/C_C"/>
</dbReference>
<dbReference type="EMBL" id="NEDP02002316">
    <property type="protein sequence ID" value="OWF51178.1"/>
    <property type="molecule type" value="Genomic_DNA"/>
</dbReference>
<comment type="caution">
    <text evidence="7">The sequence shown here is derived from an EMBL/GenBank/DDBJ whole genome shotgun (WGS) entry which is preliminary data.</text>
</comment>